<reference evidence="1 2" key="1">
    <citation type="journal article" date="2014" name="ISME J.">
        <title>Candidatus Competibacter-lineage genomes retrieved from metagenomes reveal functional metabolic diversity.</title>
        <authorList>
            <person name="McIlroy S.J."/>
            <person name="Albertsen M."/>
            <person name="Andresen E.K."/>
            <person name="Saunders A.M."/>
            <person name="Kristiansen R."/>
            <person name="Stokholm-Bjerregaard M."/>
            <person name="Nielsen K.L."/>
            <person name="Nielsen P.H."/>
        </authorList>
    </citation>
    <scope>NUCLEOTIDE SEQUENCE [LARGE SCALE GENOMIC DNA]</scope>
    <source>
        <strain evidence="1 2">Run_B_J11</strain>
    </source>
</reference>
<dbReference type="AlphaFoldDB" id="A0A7U7GEG0"/>
<accession>A0A7U7GEG0</accession>
<proteinExistence type="predicted"/>
<keyword evidence="2" id="KW-1185">Reference proteome</keyword>
<dbReference type="Proteomes" id="UP000019184">
    <property type="component" value="Unassembled WGS sequence"/>
</dbReference>
<evidence type="ECO:0000313" key="2">
    <source>
        <dbReference type="Proteomes" id="UP000019184"/>
    </source>
</evidence>
<dbReference type="EMBL" id="CBTK010000258">
    <property type="protein sequence ID" value="CDH46351.1"/>
    <property type="molecule type" value="Genomic_DNA"/>
</dbReference>
<organism evidence="1 2">
    <name type="scientific">Candidatus Contendobacter odensis Run_B_J11</name>
    <dbReference type="NCBI Taxonomy" id="1400861"/>
    <lineage>
        <taxon>Bacteria</taxon>
        <taxon>Pseudomonadati</taxon>
        <taxon>Pseudomonadota</taxon>
        <taxon>Gammaproteobacteria</taxon>
        <taxon>Candidatus Competibacteraceae</taxon>
        <taxon>Candidatus Contendibacter</taxon>
    </lineage>
</organism>
<dbReference type="RefSeq" id="WP_034435025.1">
    <property type="nucleotide sequence ID" value="NZ_CBTK010000258.1"/>
</dbReference>
<protein>
    <submittedName>
        <fullName evidence="1">Uncharacterized protein</fullName>
    </submittedName>
</protein>
<name>A0A7U7GEG0_9GAMM</name>
<sequence length="90" mass="10489">MNRPQQVRAVFQELRQALGDQFSAGELLERAATLVSLLRDEEDPLDSERMTDRIPFEERDLCEVMADGGWGVLNHVYAHDYDLYDWQAFQ</sequence>
<comment type="caution">
    <text evidence="1">The sequence shown here is derived from an EMBL/GenBank/DDBJ whole genome shotgun (WGS) entry which is preliminary data.</text>
</comment>
<gene>
    <name evidence="1" type="ORF">BN874_430003</name>
</gene>
<evidence type="ECO:0000313" key="1">
    <source>
        <dbReference type="EMBL" id="CDH46351.1"/>
    </source>
</evidence>